<proteinExistence type="predicted"/>
<keyword evidence="3" id="KW-1185">Reference proteome</keyword>
<evidence type="ECO:0000313" key="4">
    <source>
        <dbReference type="WBParaSite" id="ASIM_0000293801-mRNA-1"/>
    </source>
</evidence>
<evidence type="ECO:0000256" key="1">
    <source>
        <dbReference type="SAM" id="MobiDB-lite"/>
    </source>
</evidence>
<name>A0A0M3J5V4_ANISI</name>
<dbReference type="WBParaSite" id="ASIM_0000293801-mRNA-1">
    <property type="protein sequence ID" value="ASIM_0000293801-mRNA-1"/>
    <property type="gene ID" value="ASIM_0000293801"/>
</dbReference>
<feature type="region of interest" description="Disordered" evidence="1">
    <location>
        <begin position="1"/>
        <end position="64"/>
    </location>
</feature>
<dbReference type="AlphaFoldDB" id="A0A0M3J5V4"/>
<feature type="compositionally biased region" description="Polar residues" evidence="1">
    <location>
        <begin position="94"/>
        <end position="106"/>
    </location>
</feature>
<evidence type="ECO:0000313" key="3">
    <source>
        <dbReference type="Proteomes" id="UP000267096"/>
    </source>
</evidence>
<dbReference type="EMBL" id="UYRR01003952">
    <property type="protein sequence ID" value="VDK20615.1"/>
    <property type="molecule type" value="Genomic_DNA"/>
</dbReference>
<protein>
    <submittedName>
        <fullName evidence="4">CEP128</fullName>
    </submittedName>
</protein>
<dbReference type="Proteomes" id="UP000267096">
    <property type="component" value="Unassembled WGS sequence"/>
</dbReference>
<reference evidence="2 3" key="2">
    <citation type="submission" date="2018-11" db="EMBL/GenBank/DDBJ databases">
        <authorList>
            <consortium name="Pathogen Informatics"/>
        </authorList>
    </citation>
    <scope>NUCLEOTIDE SEQUENCE [LARGE SCALE GENOMIC DNA]</scope>
</reference>
<feature type="region of interest" description="Disordered" evidence="1">
    <location>
        <begin position="94"/>
        <end position="115"/>
    </location>
</feature>
<feature type="compositionally biased region" description="Basic and acidic residues" evidence="1">
    <location>
        <begin position="53"/>
        <end position="64"/>
    </location>
</feature>
<organism evidence="4">
    <name type="scientific">Anisakis simplex</name>
    <name type="common">Herring worm</name>
    <dbReference type="NCBI Taxonomy" id="6269"/>
    <lineage>
        <taxon>Eukaryota</taxon>
        <taxon>Metazoa</taxon>
        <taxon>Ecdysozoa</taxon>
        <taxon>Nematoda</taxon>
        <taxon>Chromadorea</taxon>
        <taxon>Rhabditida</taxon>
        <taxon>Spirurina</taxon>
        <taxon>Ascaridomorpha</taxon>
        <taxon>Ascaridoidea</taxon>
        <taxon>Anisakidae</taxon>
        <taxon>Anisakis</taxon>
        <taxon>Anisakis simplex complex</taxon>
    </lineage>
</organism>
<sequence length="142" mass="15929">MVLQEKDEILTVTSSPIADEHTDSGIENNRASSSYQHSPSTSSGFSPQIEWNSPREYDDAGSAAEKRKYFTQTKWHAEETTSADDVSLRTNLLSSSQHSDTALNNSRRSDHRVGSQVDTLLQIDKNQLQNFEDKANVKQEQV</sequence>
<accession>A0A0M3J5V4</accession>
<evidence type="ECO:0000313" key="2">
    <source>
        <dbReference type="EMBL" id="VDK20615.1"/>
    </source>
</evidence>
<feature type="compositionally biased region" description="Low complexity" evidence="1">
    <location>
        <begin position="32"/>
        <end position="43"/>
    </location>
</feature>
<reference evidence="4" key="1">
    <citation type="submission" date="2017-02" db="UniProtKB">
        <authorList>
            <consortium name="WormBaseParasite"/>
        </authorList>
    </citation>
    <scope>IDENTIFICATION</scope>
</reference>
<gene>
    <name evidence="2" type="ORF">ASIM_LOCUS2788</name>
</gene>